<evidence type="ECO:0000256" key="1">
    <source>
        <dbReference type="ARBA" id="ARBA00006484"/>
    </source>
</evidence>
<comment type="similarity">
    <text evidence="1">Belongs to the short-chain dehydrogenases/reductases (SDR) family.</text>
</comment>
<evidence type="ECO:0000313" key="4">
    <source>
        <dbReference type="EMBL" id="CAD1832490.1"/>
    </source>
</evidence>
<reference evidence="4" key="1">
    <citation type="submission" date="2020-07" db="EMBL/GenBank/DDBJ databases">
        <authorList>
            <person name="Lin J."/>
        </authorList>
    </citation>
    <scope>NUCLEOTIDE SEQUENCE</scope>
</reference>
<accession>A0A6V7PNR6</accession>
<keyword evidence="2" id="KW-0560">Oxidoreductase</keyword>
<dbReference type="GO" id="GO:0016491">
    <property type="term" value="F:oxidoreductase activity"/>
    <property type="evidence" value="ECO:0007669"/>
    <property type="project" value="UniProtKB-KW"/>
</dbReference>
<dbReference type="EMBL" id="LR862150">
    <property type="protein sequence ID" value="CAD1832490.1"/>
    <property type="molecule type" value="Genomic_DNA"/>
</dbReference>
<gene>
    <name evidence="4" type="ORF">CB5_LOCUS15701</name>
</gene>
<dbReference type="InterPro" id="IPR036291">
    <property type="entry name" value="NAD(P)-bd_dom_sf"/>
</dbReference>
<organism evidence="4">
    <name type="scientific">Ananas comosus var. bracteatus</name>
    <name type="common">red pineapple</name>
    <dbReference type="NCBI Taxonomy" id="296719"/>
    <lineage>
        <taxon>Eukaryota</taxon>
        <taxon>Viridiplantae</taxon>
        <taxon>Streptophyta</taxon>
        <taxon>Embryophyta</taxon>
        <taxon>Tracheophyta</taxon>
        <taxon>Spermatophyta</taxon>
        <taxon>Magnoliopsida</taxon>
        <taxon>Liliopsida</taxon>
        <taxon>Poales</taxon>
        <taxon>Bromeliaceae</taxon>
        <taxon>Bromelioideae</taxon>
        <taxon>Ananas</taxon>
    </lineage>
</organism>
<evidence type="ECO:0000256" key="3">
    <source>
        <dbReference type="SAM" id="MobiDB-lite"/>
    </source>
</evidence>
<evidence type="ECO:0000256" key="2">
    <source>
        <dbReference type="ARBA" id="ARBA00023002"/>
    </source>
</evidence>
<protein>
    <submittedName>
        <fullName evidence="4">Uncharacterized protein</fullName>
    </submittedName>
</protein>
<sequence>MGDPWKVGASQPCLSPASTSHERPTLHPSSPSSSFLEHHQIAGIIHFTAADNDVHGLLLEAEDHEGFRCKWTWAPKMFGLANFDYFRMIENKYLGLRNGILDPSAILLSRSGYLTFMDCKGFSTIYPRNGVITLEFLSVKRLPVLFYFLGQHLLKELYSVYSTNVTINVAFAFPSSRLSSRIINVNSIMHYVGFVDTEDMNMTSGKKKYTSLWGYSNSKLAQVKFSSILYKRIHAEAGINVLCVSPRIVHTKVARDLPKIVIAAYHLSPYFIFDAQEGCRFAMLDLQPKLRQTCSFRSKIIIA</sequence>
<dbReference type="AlphaFoldDB" id="A0A6V7PNR6"/>
<proteinExistence type="inferred from homology"/>
<name>A0A6V7PNR6_ANACO</name>
<dbReference type="SUPFAM" id="SSF51735">
    <property type="entry name" value="NAD(P)-binding Rossmann-fold domains"/>
    <property type="match status" value="1"/>
</dbReference>
<dbReference type="PANTHER" id="PTHR24320">
    <property type="entry name" value="RETINOL DEHYDROGENASE"/>
    <property type="match status" value="1"/>
</dbReference>
<feature type="region of interest" description="Disordered" evidence="3">
    <location>
        <begin position="1"/>
        <end position="34"/>
    </location>
</feature>
<dbReference type="Gene3D" id="3.40.50.720">
    <property type="entry name" value="NAD(P)-binding Rossmann-like Domain"/>
    <property type="match status" value="1"/>
</dbReference>
<dbReference type="PANTHER" id="PTHR24320:SF200">
    <property type="entry name" value="DEHYDROGENASE_REDUCTASE SDR FAMILY MEMBER FEY"/>
    <property type="match status" value="1"/>
</dbReference>